<evidence type="ECO:0000259" key="7">
    <source>
        <dbReference type="Pfam" id="PF00881"/>
    </source>
</evidence>
<dbReference type="InterPro" id="IPR029479">
    <property type="entry name" value="Nitroreductase"/>
</dbReference>
<evidence type="ECO:0000256" key="4">
    <source>
        <dbReference type="ARBA" id="ARBA00022490"/>
    </source>
</evidence>
<evidence type="ECO:0000256" key="1">
    <source>
        <dbReference type="ARBA" id="ARBA00004123"/>
    </source>
</evidence>
<dbReference type="InterPro" id="IPR033877">
    <property type="entry name" value="Frm2/Hbn1"/>
</dbReference>
<reference evidence="8" key="1">
    <citation type="journal article" date="2020" name="Stud. Mycol.">
        <title>101 Dothideomycetes genomes: a test case for predicting lifestyles and emergence of pathogens.</title>
        <authorList>
            <person name="Haridas S."/>
            <person name="Albert R."/>
            <person name="Binder M."/>
            <person name="Bloem J."/>
            <person name="Labutti K."/>
            <person name="Salamov A."/>
            <person name="Andreopoulos B."/>
            <person name="Baker S."/>
            <person name="Barry K."/>
            <person name="Bills G."/>
            <person name="Bluhm B."/>
            <person name="Cannon C."/>
            <person name="Castanera R."/>
            <person name="Culley D."/>
            <person name="Daum C."/>
            <person name="Ezra D."/>
            <person name="Gonzalez J."/>
            <person name="Henrissat B."/>
            <person name="Kuo A."/>
            <person name="Liang C."/>
            <person name="Lipzen A."/>
            <person name="Lutzoni F."/>
            <person name="Magnuson J."/>
            <person name="Mondo S."/>
            <person name="Nolan M."/>
            <person name="Ohm R."/>
            <person name="Pangilinan J."/>
            <person name="Park H.-J."/>
            <person name="Ramirez L."/>
            <person name="Alfaro M."/>
            <person name="Sun H."/>
            <person name="Tritt A."/>
            <person name="Yoshinaga Y."/>
            <person name="Zwiers L.-H."/>
            <person name="Turgeon B."/>
            <person name="Goodwin S."/>
            <person name="Spatafora J."/>
            <person name="Crous P."/>
            <person name="Grigoriev I."/>
        </authorList>
    </citation>
    <scope>NUCLEOTIDE SEQUENCE</scope>
    <source>
        <strain evidence="8">CBS 279.74</strain>
    </source>
</reference>
<dbReference type="InterPro" id="IPR000415">
    <property type="entry name" value="Nitroreductase-like"/>
</dbReference>
<evidence type="ECO:0000256" key="6">
    <source>
        <dbReference type="ARBA" id="ARBA00023242"/>
    </source>
</evidence>
<protein>
    <submittedName>
        <fullName evidence="8">Nitroreductase</fullName>
    </submittedName>
</protein>
<keyword evidence="6" id="KW-0539">Nucleus</keyword>
<comment type="subcellular location">
    <subcellularLocation>
        <location evidence="2">Cytoplasm</location>
    </subcellularLocation>
    <subcellularLocation>
        <location evidence="1">Nucleus</location>
    </subcellularLocation>
</comment>
<evidence type="ECO:0000256" key="3">
    <source>
        <dbReference type="ARBA" id="ARBA00007118"/>
    </source>
</evidence>
<dbReference type="Proteomes" id="UP000799428">
    <property type="component" value="Unassembled WGS sequence"/>
</dbReference>
<name>A0A6G1K0W9_9PLEO</name>
<organism evidence="8 9">
    <name type="scientific">Pleomassaria siparia CBS 279.74</name>
    <dbReference type="NCBI Taxonomy" id="1314801"/>
    <lineage>
        <taxon>Eukaryota</taxon>
        <taxon>Fungi</taxon>
        <taxon>Dikarya</taxon>
        <taxon>Ascomycota</taxon>
        <taxon>Pezizomycotina</taxon>
        <taxon>Dothideomycetes</taxon>
        <taxon>Pleosporomycetidae</taxon>
        <taxon>Pleosporales</taxon>
        <taxon>Pleomassariaceae</taxon>
        <taxon>Pleomassaria</taxon>
    </lineage>
</organism>
<dbReference type="AlphaFoldDB" id="A0A6G1K0W9"/>
<dbReference type="GO" id="GO:0034599">
    <property type="term" value="P:cellular response to oxidative stress"/>
    <property type="evidence" value="ECO:0007669"/>
    <property type="project" value="InterPro"/>
</dbReference>
<dbReference type="GO" id="GO:0005634">
    <property type="term" value="C:nucleus"/>
    <property type="evidence" value="ECO:0007669"/>
    <property type="project" value="UniProtKB-SubCell"/>
</dbReference>
<evidence type="ECO:0000256" key="2">
    <source>
        <dbReference type="ARBA" id="ARBA00004496"/>
    </source>
</evidence>
<dbReference type="EMBL" id="MU005775">
    <property type="protein sequence ID" value="KAF2706516.1"/>
    <property type="molecule type" value="Genomic_DNA"/>
</dbReference>
<feature type="domain" description="Nitroreductase" evidence="7">
    <location>
        <begin position="11"/>
        <end position="179"/>
    </location>
</feature>
<dbReference type="Pfam" id="PF00881">
    <property type="entry name" value="Nitroreductase"/>
    <property type="match status" value="1"/>
</dbReference>
<proteinExistence type="inferred from homology"/>
<evidence type="ECO:0000313" key="9">
    <source>
        <dbReference type="Proteomes" id="UP000799428"/>
    </source>
</evidence>
<dbReference type="OrthoDB" id="2138173at2759"/>
<dbReference type="GO" id="GO:0016491">
    <property type="term" value="F:oxidoreductase activity"/>
    <property type="evidence" value="ECO:0007669"/>
    <property type="project" value="UniProtKB-KW"/>
</dbReference>
<evidence type="ECO:0000256" key="5">
    <source>
        <dbReference type="ARBA" id="ARBA00023002"/>
    </source>
</evidence>
<dbReference type="SUPFAM" id="SSF55469">
    <property type="entry name" value="FMN-dependent nitroreductase-like"/>
    <property type="match status" value="1"/>
</dbReference>
<evidence type="ECO:0000313" key="8">
    <source>
        <dbReference type="EMBL" id="KAF2706516.1"/>
    </source>
</evidence>
<dbReference type="Gene3D" id="3.40.109.10">
    <property type="entry name" value="NADH Oxidase"/>
    <property type="match status" value="1"/>
</dbReference>
<accession>A0A6G1K0W9</accession>
<dbReference type="GO" id="GO:0005737">
    <property type="term" value="C:cytoplasm"/>
    <property type="evidence" value="ECO:0007669"/>
    <property type="project" value="UniProtKB-SubCell"/>
</dbReference>
<dbReference type="FunFam" id="3.40.109.10:FF:000001">
    <property type="entry name" value="Nitroreductase family"/>
    <property type="match status" value="1"/>
</dbReference>
<keyword evidence="9" id="KW-1185">Reference proteome</keyword>
<comment type="similarity">
    <text evidence="3">Belongs to the nitroreductase family.</text>
</comment>
<sequence>MASTTPFLTAIAARRSAYALAKESPIPNDRILEIVNQALKHAPSPFNVRSARCIVLFGEEHSKLWENAYKVTEEATPQAIGILGPKIKGFQDAYGTCLFFDDAEAYNELSPRFAALSRTYSEWEEHSSGMHQFIVWTALAAEGLGANLQHYQPSITPYVNKTFDVPASWTLKCEMVFGKPTAGADPKPKTHLEKALRVYGA</sequence>
<dbReference type="PANTHER" id="PTHR43035">
    <property type="entry name" value="FATTY ACID REPRESSION MUTANT PROTEIN 2-RELATED"/>
    <property type="match status" value="1"/>
</dbReference>
<keyword evidence="5" id="KW-0560">Oxidoreductase</keyword>
<dbReference type="PANTHER" id="PTHR43035:SF1">
    <property type="entry name" value="FATTY ACID REPRESSION MUTANT PROTEIN 2-RELATED"/>
    <property type="match status" value="1"/>
</dbReference>
<keyword evidence="4" id="KW-0963">Cytoplasm</keyword>
<gene>
    <name evidence="8" type="ORF">K504DRAFT_437113</name>
</gene>